<dbReference type="NCBIfam" id="TIGR03519">
    <property type="entry name" value="T9SS_PorP_fam"/>
    <property type="match status" value="1"/>
</dbReference>
<keyword evidence="2" id="KW-1185">Reference proteome</keyword>
<gene>
    <name evidence="1" type="ORF">MYP_1138</name>
</gene>
<protein>
    <recommendedName>
        <fullName evidence="3">Bacteroidetes-specific membrane protein</fullName>
    </recommendedName>
</protein>
<dbReference type="InterPro" id="IPR019861">
    <property type="entry name" value="PorP/SprF_Bacteroidetes"/>
</dbReference>
<sequence>MYSQYMFNGLAINPAYAGSSEALNFTATGRKQWSGVEGAPSTLTFSAHTPIRKEKMALGALVTNDRISVFTQTTLNIIYAYRLHLSSGSTLSFGLQAGASNYLARYSDLTYKTADPTLQQEDYNTITPGFGAGIYYNSKKFYAGASVPYLASNFLASKYVANRLELKNHYFFTAGYVAEINEHLKFKPSTLIKYIEGAPVQIDYNANFLYKEVLWLGVSYRSATSLIFLAQVYANDQLSFGYSYDHSLSKLSGFKTGSHEIMISYLFSYTKTKVVTPRYF</sequence>
<reference evidence="1 2" key="1">
    <citation type="submission" date="2014-09" db="EMBL/GenBank/DDBJ databases">
        <title>Sporocytophaga myxococcoides PG-01 genome sequencing.</title>
        <authorList>
            <person name="Liu L."/>
            <person name="Gao P.J."/>
            <person name="Chen G.J."/>
            <person name="Wang L.S."/>
        </authorList>
    </citation>
    <scope>NUCLEOTIDE SEQUENCE [LARGE SCALE GENOMIC DNA]</scope>
    <source>
        <strain evidence="1 2">PG-01</strain>
    </source>
</reference>
<dbReference type="EMBL" id="BBLT01000002">
    <property type="protein sequence ID" value="GAL83910.1"/>
    <property type="molecule type" value="Genomic_DNA"/>
</dbReference>
<proteinExistence type="predicted"/>
<dbReference type="Pfam" id="PF11751">
    <property type="entry name" value="PorP_SprF"/>
    <property type="match status" value="1"/>
</dbReference>
<evidence type="ECO:0000313" key="1">
    <source>
        <dbReference type="EMBL" id="GAL83910.1"/>
    </source>
</evidence>
<dbReference type="STRING" id="153721.MYP_1138"/>
<organism evidence="1 2">
    <name type="scientific">Sporocytophaga myxococcoides</name>
    <dbReference type="NCBI Taxonomy" id="153721"/>
    <lineage>
        <taxon>Bacteria</taxon>
        <taxon>Pseudomonadati</taxon>
        <taxon>Bacteroidota</taxon>
        <taxon>Cytophagia</taxon>
        <taxon>Cytophagales</taxon>
        <taxon>Cytophagaceae</taxon>
        <taxon>Sporocytophaga</taxon>
    </lineage>
</organism>
<dbReference type="Proteomes" id="UP000030185">
    <property type="component" value="Unassembled WGS sequence"/>
</dbReference>
<accession>A0A098LAI0</accession>
<evidence type="ECO:0000313" key="2">
    <source>
        <dbReference type="Proteomes" id="UP000030185"/>
    </source>
</evidence>
<evidence type="ECO:0008006" key="3">
    <source>
        <dbReference type="Google" id="ProtNLM"/>
    </source>
</evidence>
<dbReference type="AlphaFoldDB" id="A0A098LAI0"/>
<name>A0A098LAI0_9BACT</name>
<dbReference type="eggNOG" id="COG3064">
    <property type="taxonomic scope" value="Bacteria"/>
</dbReference>
<comment type="caution">
    <text evidence="1">The sequence shown here is derived from an EMBL/GenBank/DDBJ whole genome shotgun (WGS) entry which is preliminary data.</text>
</comment>